<dbReference type="KEGG" id="cai:Caci_0449"/>
<dbReference type="HOGENOM" id="CLU_083535_0_0_11"/>
<accession>C7PX50</accession>
<keyword evidence="1" id="KW-0378">Hydrolase</keyword>
<organism evidence="3 4">
    <name type="scientific">Catenulispora acidiphila (strain DSM 44928 / JCM 14897 / NBRC 102108 / NRRL B-24433 / ID139908)</name>
    <dbReference type="NCBI Taxonomy" id="479433"/>
    <lineage>
        <taxon>Bacteria</taxon>
        <taxon>Bacillati</taxon>
        <taxon>Actinomycetota</taxon>
        <taxon>Actinomycetes</taxon>
        <taxon>Catenulisporales</taxon>
        <taxon>Catenulisporaceae</taxon>
        <taxon>Catenulispora</taxon>
    </lineage>
</organism>
<dbReference type="STRING" id="479433.Caci_0449"/>
<dbReference type="Pfam" id="PF04203">
    <property type="entry name" value="Sortase"/>
    <property type="match status" value="1"/>
</dbReference>
<dbReference type="InterPro" id="IPR005754">
    <property type="entry name" value="Sortase"/>
</dbReference>
<feature type="transmembrane region" description="Helical" evidence="2">
    <location>
        <begin position="187"/>
        <end position="205"/>
    </location>
</feature>
<gene>
    <name evidence="3" type="ordered locus">Caci_0449</name>
</gene>
<proteinExistence type="predicted"/>
<keyword evidence="4" id="KW-1185">Reference proteome</keyword>
<reference evidence="3 4" key="1">
    <citation type="journal article" date="2009" name="Stand. Genomic Sci.">
        <title>Complete genome sequence of Catenulispora acidiphila type strain (ID 139908).</title>
        <authorList>
            <person name="Copeland A."/>
            <person name="Lapidus A."/>
            <person name="Glavina Del Rio T."/>
            <person name="Nolan M."/>
            <person name="Lucas S."/>
            <person name="Chen F."/>
            <person name="Tice H."/>
            <person name="Cheng J.F."/>
            <person name="Bruce D."/>
            <person name="Goodwin L."/>
            <person name="Pitluck S."/>
            <person name="Mikhailova N."/>
            <person name="Pati A."/>
            <person name="Ivanova N."/>
            <person name="Mavromatis K."/>
            <person name="Chen A."/>
            <person name="Palaniappan K."/>
            <person name="Chain P."/>
            <person name="Land M."/>
            <person name="Hauser L."/>
            <person name="Chang Y.J."/>
            <person name="Jeffries C.D."/>
            <person name="Chertkov O."/>
            <person name="Brettin T."/>
            <person name="Detter J.C."/>
            <person name="Han C."/>
            <person name="Ali Z."/>
            <person name="Tindall B.J."/>
            <person name="Goker M."/>
            <person name="Bristow J."/>
            <person name="Eisen J.A."/>
            <person name="Markowitz V."/>
            <person name="Hugenholtz P."/>
            <person name="Kyrpides N.C."/>
            <person name="Klenk H.P."/>
        </authorList>
    </citation>
    <scope>NUCLEOTIDE SEQUENCE [LARGE SCALE GENOMIC DNA]</scope>
    <source>
        <strain evidence="4">DSM 44928 / JCM 14897 / NBRC 102108 / NRRL B-24433 / ID139908</strain>
    </source>
</reference>
<dbReference type="Proteomes" id="UP000000851">
    <property type="component" value="Chromosome"/>
</dbReference>
<dbReference type="EMBL" id="CP001700">
    <property type="protein sequence ID" value="ACU69401.1"/>
    <property type="molecule type" value="Genomic_DNA"/>
</dbReference>
<sequence length="216" mass="22432">MLRAGVPVAVLAIPSVGVDEVVGEGTGAAVLESGPGLRRDTVLPGQAGTSVIMARASGYGGPFRYLDQLQPGDRVEVTTGQGVADYRVSDVRRRGDPEPARLHGQLGRLTLVTASGAAYTPNGALYVDADLISDVQPTPPAPVPHPGAEESAMGEDRYARPDVAAWTAVLAGATVLAFWAGPRWGRAKTWLVAVPVLLVVGLTLADRIALLLPNLT</sequence>
<evidence type="ECO:0000256" key="2">
    <source>
        <dbReference type="SAM" id="Phobius"/>
    </source>
</evidence>
<dbReference type="GO" id="GO:0016787">
    <property type="term" value="F:hydrolase activity"/>
    <property type="evidence" value="ECO:0007669"/>
    <property type="project" value="UniProtKB-KW"/>
</dbReference>
<dbReference type="SUPFAM" id="SSF63817">
    <property type="entry name" value="Sortase"/>
    <property type="match status" value="1"/>
</dbReference>
<dbReference type="AlphaFoldDB" id="C7PX50"/>
<protein>
    <submittedName>
        <fullName evidence="3">Sortase family protein</fullName>
    </submittedName>
</protein>
<dbReference type="InParanoid" id="C7PX50"/>
<name>C7PX50_CATAD</name>
<keyword evidence="2" id="KW-0472">Membrane</keyword>
<evidence type="ECO:0000256" key="1">
    <source>
        <dbReference type="ARBA" id="ARBA00022801"/>
    </source>
</evidence>
<dbReference type="InterPro" id="IPR023365">
    <property type="entry name" value="Sortase_dom-sf"/>
</dbReference>
<dbReference type="Gene3D" id="2.40.260.10">
    <property type="entry name" value="Sortase"/>
    <property type="match status" value="1"/>
</dbReference>
<evidence type="ECO:0000313" key="4">
    <source>
        <dbReference type="Proteomes" id="UP000000851"/>
    </source>
</evidence>
<keyword evidence="2" id="KW-1133">Transmembrane helix</keyword>
<evidence type="ECO:0000313" key="3">
    <source>
        <dbReference type="EMBL" id="ACU69401.1"/>
    </source>
</evidence>
<dbReference type="eggNOG" id="COG3764">
    <property type="taxonomic scope" value="Bacteria"/>
</dbReference>
<feature type="transmembrane region" description="Helical" evidence="2">
    <location>
        <begin position="163"/>
        <end position="181"/>
    </location>
</feature>
<keyword evidence="2" id="KW-0812">Transmembrane</keyword>